<evidence type="ECO:0000313" key="2">
    <source>
        <dbReference type="Proteomes" id="UP000199408"/>
    </source>
</evidence>
<reference evidence="2" key="1">
    <citation type="submission" date="2016-06" db="EMBL/GenBank/DDBJ databases">
        <authorList>
            <person name="Varghese N."/>
        </authorList>
    </citation>
    <scope>NUCLEOTIDE SEQUENCE [LARGE SCALE GENOMIC DNA]</scope>
    <source>
        <strain evidence="2">DSM 43171</strain>
    </source>
</reference>
<dbReference type="AlphaFoldDB" id="A0A1C5GY74"/>
<accession>A0A1C5GY74</accession>
<evidence type="ECO:0008006" key="3">
    <source>
        <dbReference type="Google" id="ProtNLM"/>
    </source>
</evidence>
<dbReference type="Proteomes" id="UP000199408">
    <property type="component" value="Unassembled WGS sequence"/>
</dbReference>
<keyword evidence="2" id="KW-1185">Reference proteome</keyword>
<name>A0A1C5GY74_9ACTN</name>
<dbReference type="EMBL" id="FMDN01000002">
    <property type="protein sequence ID" value="SCG38653.1"/>
    <property type="molecule type" value="Genomic_DNA"/>
</dbReference>
<organism evidence="1 2">
    <name type="scientific">Micromonospora halophytica</name>
    <dbReference type="NCBI Taxonomy" id="47864"/>
    <lineage>
        <taxon>Bacteria</taxon>
        <taxon>Bacillati</taxon>
        <taxon>Actinomycetota</taxon>
        <taxon>Actinomycetes</taxon>
        <taxon>Micromonosporales</taxon>
        <taxon>Micromonosporaceae</taxon>
        <taxon>Micromonospora</taxon>
    </lineage>
</organism>
<dbReference type="RefSeq" id="WP_245675343.1">
    <property type="nucleotide sequence ID" value="NZ_FMDN01000002.1"/>
</dbReference>
<sequence length="52" mass="5842">MRFELASEGGAGTMLHWKLLVAEPLPDASLRGHLRKRINELINGNLRRAFGQ</sequence>
<proteinExistence type="predicted"/>
<gene>
    <name evidence="1" type="ORF">GA0070560_102296</name>
</gene>
<protein>
    <recommendedName>
        <fullName evidence="3">Polyketide cyclase / dehydrase and lipid transport</fullName>
    </recommendedName>
</protein>
<evidence type="ECO:0000313" key="1">
    <source>
        <dbReference type="EMBL" id="SCG38653.1"/>
    </source>
</evidence>